<comment type="caution">
    <text evidence="3">The sequence shown here is derived from an EMBL/GenBank/DDBJ whole genome shotgun (WGS) entry which is preliminary data.</text>
</comment>
<dbReference type="GO" id="GO:0009060">
    <property type="term" value="P:aerobic respiration"/>
    <property type="evidence" value="ECO:0007669"/>
    <property type="project" value="TreeGrafter"/>
</dbReference>
<protein>
    <submittedName>
        <fullName evidence="3">Succinate dehydrogenase [ubiquinone] iron-sulfur subunit 2</fullName>
    </submittedName>
</protein>
<dbReference type="Gene3D" id="1.10.1060.10">
    <property type="entry name" value="Alpha-helical ferredoxin"/>
    <property type="match status" value="1"/>
</dbReference>
<dbReference type="Pfam" id="PF13085">
    <property type="entry name" value="Fer2_3"/>
    <property type="match status" value="1"/>
</dbReference>
<dbReference type="Gene3D" id="3.10.20.30">
    <property type="match status" value="1"/>
</dbReference>
<dbReference type="GO" id="GO:0005739">
    <property type="term" value="C:mitochondrion"/>
    <property type="evidence" value="ECO:0007669"/>
    <property type="project" value="TreeGrafter"/>
</dbReference>
<proteinExistence type="predicted"/>
<dbReference type="PANTHER" id="PTHR11921">
    <property type="entry name" value="SUCCINATE DEHYDROGENASE IRON-SULFUR PROTEIN"/>
    <property type="match status" value="1"/>
</dbReference>
<dbReference type="GO" id="GO:0022904">
    <property type="term" value="P:respiratory electron transport chain"/>
    <property type="evidence" value="ECO:0007669"/>
    <property type="project" value="TreeGrafter"/>
</dbReference>
<evidence type="ECO:0000313" key="4">
    <source>
        <dbReference type="Proteomes" id="UP000237347"/>
    </source>
</evidence>
<evidence type="ECO:0000256" key="1">
    <source>
        <dbReference type="SAM" id="MobiDB-lite"/>
    </source>
</evidence>
<evidence type="ECO:0000259" key="2">
    <source>
        <dbReference type="Pfam" id="PF13085"/>
    </source>
</evidence>
<dbReference type="InterPro" id="IPR025192">
    <property type="entry name" value="Succ_DH/fum_Rdtase_N"/>
</dbReference>
<feature type="domain" description="Succinate dehydogenase/fumarate reductase N-terminal" evidence="2">
    <location>
        <begin position="1"/>
        <end position="44"/>
    </location>
</feature>
<dbReference type="InterPro" id="IPR012675">
    <property type="entry name" value="Beta-grasp_dom_sf"/>
</dbReference>
<dbReference type="InterPro" id="IPR009051">
    <property type="entry name" value="Helical_ferredxn"/>
</dbReference>
<evidence type="ECO:0000313" key="3">
    <source>
        <dbReference type="EMBL" id="KAK7831870.1"/>
    </source>
</evidence>
<dbReference type="InterPro" id="IPR050573">
    <property type="entry name" value="SDH/FRD_Iron-Sulfur"/>
</dbReference>
<feature type="region of interest" description="Disordered" evidence="1">
    <location>
        <begin position="121"/>
        <end position="155"/>
    </location>
</feature>
<gene>
    <name evidence="3" type="primary">SDH2-2_16</name>
    <name evidence="3" type="ORF">CFP56_027000</name>
</gene>
<name>A0AAW0JYT3_QUESU</name>
<feature type="compositionally biased region" description="Basic residues" evidence="1">
    <location>
        <begin position="121"/>
        <end position="131"/>
    </location>
</feature>
<dbReference type="Proteomes" id="UP000237347">
    <property type="component" value="Unassembled WGS sequence"/>
</dbReference>
<keyword evidence="4" id="KW-1185">Reference proteome</keyword>
<reference evidence="3 4" key="1">
    <citation type="journal article" date="2018" name="Sci. Data">
        <title>The draft genome sequence of cork oak.</title>
        <authorList>
            <person name="Ramos A.M."/>
            <person name="Usie A."/>
            <person name="Barbosa P."/>
            <person name="Barros P.M."/>
            <person name="Capote T."/>
            <person name="Chaves I."/>
            <person name="Simoes F."/>
            <person name="Abreu I."/>
            <person name="Carrasquinho I."/>
            <person name="Faro C."/>
            <person name="Guimaraes J.B."/>
            <person name="Mendonca D."/>
            <person name="Nobrega F."/>
            <person name="Rodrigues L."/>
            <person name="Saibo N.J.M."/>
            <person name="Varela M.C."/>
            <person name="Egas C."/>
            <person name="Matos J."/>
            <person name="Miguel C.M."/>
            <person name="Oliveira M.M."/>
            <person name="Ricardo C.P."/>
            <person name="Goncalves S."/>
        </authorList>
    </citation>
    <scope>NUCLEOTIDE SEQUENCE [LARGE SCALE GENOMIC DNA]</scope>
    <source>
        <strain evidence="4">cv. HL8</strain>
    </source>
</reference>
<dbReference type="GO" id="GO:0009055">
    <property type="term" value="F:electron transfer activity"/>
    <property type="evidence" value="ECO:0007669"/>
    <property type="project" value="InterPro"/>
</dbReference>
<organism evidence="3 4">
    <name type="scientific">Quercus suber</name>
    <name type="common">Cork oak</name>
    <dbReference type="NCBI Taxonomy" id="58331"/>
    <lineage>
        <taxon>Eukaryota</taxon>
        <taxon>Viridiplantae</taxon>
        <taxon>Streptophyta</taxon>
        <taxon>Embryophyta</taxon>
        <taxon>Tracheophyta</taxon>
        <taxon>Spermatophyta</taxon>
        <taxon>Magnoliopsida</taxon>
        <taxon>eudicotyledons</taxon>
        <taxon>Gunneridae</taxon>
        <taxon>Pentapetalae</taxon>
        <taxon>rosids</taxon>
        <taxon>fabids</taxon>
        <taxon>Fagales</taxon>
        <taxon>Fagaceae</taxon>
        <taxon>Quercus</taxon>
    </lineage>
</organism>
<dbReference type="PANTHER" id="PTHR11921:SF29">
    <property type="entry name" value="SUCCINATE DEHYDROGENASE [UBIQUINONE] IRON-SULFUR SUBUNIT, MITOCHONDRIAL"/>
    <property type="match status" value="1"/>
</dbReference>
<sequence length="155" mass="17675">MNIDGCNGLVCLMKIKSESSASMITPLLHIFMIKDLVVDMTNFYNQYKSIEPWLKRKNPLETKGKEVLQSKKDRTKLDGMYECILLFSTERLIGEMAPPNDIVQVGIEAFTLLEECLKQKTRPPLHHRHPRQFPSAATPSNHAKEAIDSYQVAQT</sequence>
<dbReference type="EMBL" id="PKMF04000435">
    <property type="protein sequence ID" value="KAK7831870.1"/>
    <property type="molecule type" value="Genomic_DNA"/>
</dbReference>
<accession>A0AAW0JYT3</accession>
<dbReference type="GO" id="GO:0051536">
    <property type="term" value="F:iron-sulfur cluster binding"/>
    <property type="evidence" value="ECO:0007669"/>
    <property type="project" value="InterPro"/>
</dbReference>
<dbReference type="AlphaFoldDB" id="A0AAW0JYT3"/>